<proteinExistence type="predicted"/>
<gene>
    <name evidence="2" type="primary">Dvir\GJ14158</name>
    <name evidence="2" type="ORF">Dvir_GJ14158</name>
</gene>
<name>B4MC60_DROVI</name>
<evidence type="ECO:0000313" key="2">
    <source>
        <dbReference type="EMBL" id="EDW58681.1"/>
    </source>
</evidence>
<dbReference type="HOGENOM" id="CLU_1760732_0_0_1"/>
<keyword evidence="3" id="KW-1185">Reference proteome</keyword>
<evidence type="ECO:0000313" key="3">
    <source>
        <dbReference type="Proteomes" id="UP000008792"/>
    </source>
</evidence>
<dbReference type="InParanoid" id="B4MC60"/>
<feature type="region of interest" description="Disordered" evidence="1">
    <location>
        <begin position="118"/>
        <end position="148"/>
    </location>
</feature>
<dbReference type="Proteomes" id="UP000008792">
    <property type="component" value="Unassembled WGS sequence"/>
</dbReference>
<dbReference type="EMBL" id="CH940656">
    <property type="protein sequence ID" value="EDW58681.1"/>
    <property type="molecule type" value="Genomic_DNA"/>
</dbReference>
<dbReference type="AlphaFoldDB" id="B4MC60"/>
<protein>
    <submittedName>
        <fullName evidence="2">Uncharacterized protein</fullName>
    </submittedName>
</protein>
<reference evidence="2 3" key="1">
    <citation type="journal article" date="2007" name="Nature">
        <title>Evolution of genes and genomes on the Drosophila phylogeny.</title>
        <authorList>
            <consortium name="Drosophila 12 Genomes Consortium"/>
            <person name="Clark A.G."/>
            <person name="Eisen M.B."/>
            <person name="Smith D.R."/>
            <person name="Bergman C.M."/>
            <person name="Oliver B."/>
            <person name="Markow T.A."/>
            <person name="Kaufman T.C."/>
            <person name="Kellis M."/>
            <person name="Gelbart W."/>
            <person name="Iyer V.N."/>
            <person name="Pollard D.A."/>
            <person name="Sackton T.B."/>
            <person name="Larracuente A.M."/>
            <person name="Singh N.D."/>
            <person name="Abad J.P."/>
            <person name="Abt D.N."/>
            <person name="Adryan B."/>
            <person name="Aguade M."/>
            <person name="Akashi H."/>
            <person name="Anderson W.W."/>
            <person name="Aquadro C.F."/>
            <person name="Ardell D.H."/>
            <person name="Arguello R."/>
            <person name="Artieri C.G."/>
            <person name="Barbash D.A."/>
            <person name="Barker D."/>
            <person name="Barsanti P."/>
            <person name="Batterham P."/>
            <person name="Batzoglou S."/>
            <person name="Begun D."/>
            <person name="Bhutkar A."/>
            <person name="Blanco E."/>
            <person name="Bosak S.A."/>
            <person name="Bradley R.K."/>
            <person name="Brand A.D."/>
            <person name="Brent M.R."/>
            <person name="Brooks A.N."/>
            <person name="Brown R.H."/>
            <person name="Butlin R.K."/>
            <person name="Caggese C."/>
            <person name="Calvi B.R."/>
            <person name="Bernardo de Carvalho A."/>
            <person name="Caspi A."/>
            <person name="Castrezana S."/>
            <person name="Celniker S.E."/>
            <person name="Chang J.L."/>
            <person name="Chapple C."/>
            <person name="Chatterji S."/>
            <person name="Chinwalla A."/>
            <person name="Civetta A."/>
            <person name="Clifton S.W."/>
            <person name="Comeron J.M."/>
            <person name="Costello J.C."/>
            <person name="Coyne J.A."/>
            <person name="Daub J."/>
            <person name="David R.G."/>
            <person name="Delcher A.L."/>
            <person name="Delehaunty K."/>
            <person name="Do C.B."/>
            <person name="Ebling H."/>
            <person name="Edwards K."/>
            <person name="Eickbush T."/>
            <person name="Evans J.D."/>
            <person name="Filipski A."/>
            <person name="Findeiss S."/>
            <person name="Freyhult E."/>
            <person name="Fulton L."/>
            <person name="Fulton R."/>
            <person name="Garcia A.C."/>
            <person name="Gardiner A."/>
            <person name="Garfield D.A."/>
            <person name="Garvin B.E."/>
            <person name="Gibson G."/>
            <person name="Gilbert D."/>
            <person name="Gnerre S."/>
            <person name="Godfrey J."/>
            <person name="Good R."/>
            <person name="Gotea V."/>
            <person name="Gravely B."/>
            <person name="Greenberg A.J."/>
            <person name="Griffiths-Jones S."/>
            <person name="Gross S."/>
            <person name="Guigo R."/>
            <person name="Gustafson E.A."/>
            <person name="Haerty W."/>
            <person name="Hahn M.W."/>
            <person name="Halligan D.L."/>
            <person name="Halpern A.L."/>
            <person name="Halter G.M."/>
            <person name="Han M.V."/>
            <person name="Heger A."/>
            <person name="Hillier L."/>
            <person name="Hinrichs A.S."/>
            <person name="Holmes I."/>
            <person name="Hoskins R.A."/>
            <person name="Hubisz M.J."/>
            <person name="Hultmark D."/>
            <person name="Huntley M.A."/>
            <person name="Jaffe D.B."/>
            <person name="Jagadeeshan S."/>
            <person name="Jeck W.R."/>
            <person name="Johnson J."/>
            <person name="Jones C.D."/>
            <person name="Jordan W.C."/>
            <person name="Karpen G.H."/>
            <person name="Kataoka E."/>
            <person name="Keightley P.D."/>
            <person name="Kheradpour P."/>
            <person name="Kirkness E.F."/>
            <person name="Koerich L.B."/>
            <person name="Kristiansen K."/>
            <person name="Kudrna D."/>
            <person name="Kulathinal R.J."/>
            <person name="Kumar S."/>
            <person name="Kwok R."/>
            <person name="Lander E."/>
            <person name="Langley C.H."/>
            <person name="Lapoint R."/>
            <person name="Lazzaro B.P."/>
            <person name="Lee S.J."/>
            <person name="Levesque L."/>
            <person name="Li R."/>
            <person name="Lin C.F."/>
            <person name="Lin M.F."/>
            <person name="Lindblad-Toh K."/>
            <person name="Llopart A."/>
            <person name="Long M."/>
            <person name="Low L."/>
            <person name="Lozovsky E."/>
            <person name="Lu J."/>
            <person name="Luo M."/>
            <person name="Machado C.A."/>
            <person name="Makalowski W."/>
            <person name="Marzo M."/>
            <person name="Matsuda M."/>
            <person name="Matzkin L."/>
            <person name="McAllister B."/>
            <person name="McBride C.S."/>
            <person name="McKernan B."/>
            <person name="McKernan K."/>
            <person name="Mendez-Lago M."/>
            <person name="Minx P."/>
            <person name="Mollenhauer M.U."/>
            <person name="Montooth K."/>
            <person name="Mount S.M."/>
            <person name="Mu X."/>
            <person name="Myers E."/>
            <person name="Negre B."/>
            <person name="Newfeld S."/>
            <person name="Nielsen R."/>
            <person name="Noor M.A."/>
            <person name="O'Grady P."/>
            <person name="Pachter L."/>
            <person name="Papaceit M."/>
            <person name="Parisi M.J."/>
            <person name="Parisi M."/>
            <person name="Parts L."/>
            <person name="Pedersen J.S."/>
            <person name="Pesole G."/>
            <person name="Phillippy A.M."/>
            <person name="Ponting C.P."/>
            <person name="Pop M."/>
            <person name="Porcelli D."/>
            <person name="Powell J.R."/>
            <person name="Prohaska S."/>
            <person name="Pruitt K."/>
            <person name="Puig M."/>
            <person name="Quesneville H."/>
            <person name="Ram K.R."/>
            <person name="Rand D."/>
            <person name="Rasmussen M.D."/>
            <person name="Reed L.K."/>
            <person name="Reenan R."/>
            <person name="Reily A."/>
            <person name="Remington K.A."/>
            <person name="Rieger T.T."/>
            <person name="Ritchie M.G."/>
            <person name="Robin C."/>
            <person name="Rogers Y.H."/>
            <person name="Rohde C."/>
            <person name="Rozas J."/>
            <person name="Rubenfield M.J."/>
            <person name="Ruiz A."/>
            <person name="Russo S."/>
            <person name="Salzberg S.L."/>
            <person name="Sanchez-Gracia A."/>
            <person name="Saranga D.J."/>
            <person name="Sato H."/>
            <person name="Schaeffer S.W."/>
            <person name="Schatz M.C."/>
            <person name="Schlenke T."/>
            <person name="Schwartz R."/>
            <person name="Segarra C."/>
            <person name="Singh R.S."/>
            <person name="Sirot L."/>
            <person name="Sirota M."/>
            <person name="Sisneros N.B."/>
            <person name="Smith C.D."/>
            <person name="Smith T.F."/>
            <person name="Spieth J."/>
            <person name="Stage D.E."/>
            <person name="Stark A."/>
            <person name="Stephan W."/>
            <person name="Strausberg R.L."/>
            <person name="Strempel S."/>
            <person name="Sturgill D."/>
            <person name="Sutton G."/>
            <person name="Sutton G.G."/>
            <person name="Tao W."/>
            <person name="Teichmann S."/>
            <person name="Tobari Y.N."/>
            <person name="Tomimura Y."/>
            <person name="Tsolas J.M."/>
            <person name="Valente V.L."/>
            <person name="Venter E."/>
            <person name="Venter J.C."/>
            <person name="Vicario S."/>
            <person name="Vieira F.G."/>
            <person name="Vilella A.J."/>
            <person name="Villasante A."/>
            <person name="Walenz B."/>
            <person name="Wang J."/>
            <person name="Wasserman M."/>
            <person name="Watts T."/>
            <person name="Wilson D."/>
            <person name="Wilson R.K."/>
            <person name="Wing R.A."/>
            <person name="Wolfner M.F."/>
            <person name="Wong A."/>
            <person name="Wong G.K."/>
            <person name="Wu C.I."/>
            <person name="Wu G."/>
            <person name="Yamamoto D."/>
            <person name="Yang H.P."/>
            <person name="Yang S.P."/>
            <person name="Yorke J.A."/>
            <person name="Yoshida K."/>
            <person name="Zdobnov E."/>
            <person name="Zhang P."/>
            <person name="Zhang Y."/>
            <person name="Zimin A.V."/>
            <person name="Baldwin J."/>
            <person name="Abdouelleil A."/>
            <person name="Abdulkadir J."/>
            <person name="Abebe A."/>
            <person name="Abera B."/>
            <person name="Abreu J."/>
            <person name="Acer S.C."/>
            <person name="Aftuck L."/>
            <person name="Alexander A."/>
            <person name="An P."/>
            <person name="Anderson E."/>
            <person name="Anderson S."/>
            <person name="Arachi H."/>
            <person name="Azer M."/>
            <person name="Bachantsang P."/>
            <person name="Barry A."/>
            <person name="Bayul T."/>
            <person name="Berlin A."/>
            <person name="Bessette D."/>
            <person name="Bloom T."/>
            <person name="Blye J."/>
            <person name="Boguslavskiy L."/>
            <person name="Bonnet C."/>
            <person name="Boukhgalter B."/>
            <person name="Bourzgui I."/>
            <person name="Brown A."/>
            <person name="Cahill P."/>
            <person name="Channer S."/>
            <person name="Cheshatsang Y."/>
            <person name="Chuda L."/>
            <person name="Citroen M."/>
            <person name="Collymore A."/>
            <person name="Cooke P."/>
            <person name="Costello M."/>
            <person name="D'Aco K."/>
            <person name="Daza R."/>
            <person name="De Haan G."/>
            <person name="DeGray S."/>
            <person name="DeMaso C."/>
            <person name="Dhargay N."/>
            <person name="Dooley K."/>
            <person name="Dooley E."/>
            <person name="Doricent M."/>
            <person name="Dorje P."/>
            <person name="Dorjee K."/>
            <person name="Dupes A."/>
            <person name="Elong R."/>
            <person name="Falk J."/>
            <person name="Farina A."/>
            <person name="Faro S."/>
            <person name="Ferguson D."/>
            <person name="Fisher S."/>
            <person name="Foley C.D."/>
            <person name="Franke A."/>
            <person name="Friedrich D."/>
            <person name="Gadbois L."/>
            <person name="Gearin G."/>
            <person name="Gearin C.R."/>
            <person name="Giannoukos G."/>
            <person name="Goode T."/>
            <person name="Graham J."/>
            <person name="Grandbois E."/>
            <person name="Grewal S."/>
            <person name="Gyaltsen K."/>
            <person name="Hafez N."/>
            <person name="Hagos B."/>
            <person name="Hall J."/>
            <person name="Henson C."/>
            <person name="Hollinger A."/>
            <person name="Honan T."/>
            <person name="Huard M.D."/>
            <person name="Hughes L."/>
            <person name="Hurhula B."/>
            <person name="Husby M.E."/>
            <person name="Kamat A."/>
            <person name="Kanga B."/>
            <person name="Kashin S."/>
            <person name="Khazanovich D."/>
            <person name="Kisner P."/>
            <person name="Lance K."/>
            <person name="Lara M."/>
            <person name="Lee W."/>
            <person name="Lennon N."/>
            <person name="Letendre F."/>
            <person name="LeVine R."/>
            <person name="Lipovsky A."/>
            <person name="Liu X."/>
            <person name="Liu J."/>
            <person name="Liu S."/>
            <person name="Lokyitsang T."/>
            <person name="Lokyitsang Y."/>
            <person name="Lubonja R."/>
            <person name="Lui A."/>
            <person name="MacDonald P."/>
            <person name="Magnisalis V."/>
            <person name="Maru K."/>
            <person name="Matthews C."/>
            <person name="McCusker W."/>
            <person name="McDonough S."/>
            <person name="Mehta T."/>
            <person name="Meldrim J."/>
            <person name="Meneus L."/>
            <person name="Mihai O."/>
            <person name="Mihalev A."/>
            <person name="Mihova T."/>
            <person name="Mittelman R."/>
            <person name="Mlenga V."/>
            <person name="Montmayeur A."/>
            <person name="Mulrain L."/>
            <person name="Navidi A."/>
            <person name="Naylor J."/>
            <person name="Negash T."/>
            <person name="Nguyen T."/>
            <person name="Nguyen N."/>
            <person name="Nicol R."/>
            <person name="Norbu C."/>
            <person name="Norbu N."/>
            <person name="Novod N."/>
            <person name="O'Neill B."/>
            <person name="Osman S."/>
            <person name="Markiewicz E."/>
            <person name="Oyono O.L."/>
            <person name="Patti C."/>
            <person name="Phunkhang P."/>
            <person name="Pierre F."/>
            <person name="Priest M."/>
            <person name="Raghuraman S."/>
            <person name="Rege F."/>
            <person name="Reyes R."/>
            <person name="Rise C."/>
            <person name="Rogov P."/>
            <person name="Ross K."/>
            <person name="Ryan E."/>
            <person name="Settipalli S."/>
            <person name="Shea T."/>
            <person name="Sherpa N."/>
            <person name="Shi L."/>
            <person name="Shih D."/>
            <person name="Sparrow T."/>
            <person name="Spaulding J."/>
            <person name="Stalker J."/>
            <person name="Stange-Thomann N."/>
            <person name="Stavropoulos S."/>
            <person name="Stone C."/>
            <person name="Strader C."/>
            <person name="Tesfaye S."/>
            <person name="Thomson T."/>
            <person name="Thoulutsang Y."/>
            <person name="Thoulutsang D."/>
            <person name="Topham K."/>
            <person name="Topping I."/>
            <person name="Tsamla T."/>
            <person name="Vassiliev H."/>
            <person name="Vo A."/>
            <person name="Wangchuk T."/>
            <person name="Wangdi T."/>
            <person name="Weiand M."/>
            <person name="Wilkinson J."/>
            <person name="Wilson A."/>
            <person name="Yadav S."/>
            <person name="Young G."/>
            <person name="Yu Q."/>
            <person name="Zembek L."/>
            <person name="Zhong D."/>
            <person name="Zimmer A."/>
            <person name="Zwirko Z."/>
            <person name="Jaffe D.B."/>
            <person name="Alvarez P."/>
            <person name="Brockman W."/>
            <person name="Butler J."/>
            <person name="Chin C."/>
            <person name="Gnerre S."/>
            <person name="Grabherr M."/>
            <person name="Kleber M."/>
            <person name="Mauceli E."/>
            <person name="MacCallum I."/>
        </authorList>
    </citation>
    <scope>NUCLEOTIDE SEQUENCE [LARGE SCALE GENOMIC DNA]</scope>
    <source>
        <strain evidence="3">Tucson 15010-1051.87</strain>
    </source>
</reference>
<organism evidence="2 3">
    <name type="scientific">Drosophila virilis</name>
    <name type="common">Fruit fly</name>
    <dbReference type="NCBI Taxonomy" id="7244"/>
    <lineage>
        <taxon>Eukaryota</taxon>
        <taxon>Metazoa</taxon>
        <taxon>Ecdysozoa</taxon>
        <taxon>Arthropoda</taxon>
        <taxon>Hexapoda</taxon>
        <taxon>Insecta</taxon>
        <taxon>Pterygota</taxon>
        <taxon>Neoptera</taxon>
        <taxon>Endopterygota</taxon>
        <taxon>Diptera</taxon>
        <taxon>Brachycera</taxon>
        <taxon>Muscomorpha</taxon>
        <taxon>Ephydroidea</taxon>
        <taxon>Drosophilidae</taxon>
        <taxon>Drosophila</taxon>
    </lineage>
</organism>
<evidence type="ECO:0000256" key="1">
    <source>
        <dbReference type="SAM" id="MobiDB-lite"/>
    </source>
</evidence>
<accession>B4MC60</accession>
<feature type="compositionally biased region" description="Polar residues" evidence="1">
    <location>
        <begin position="129"/>
        <end position="148"/>
    </location>
</feature>
<dbReference type="OMA" id="GEKRMCK"/>
<dbReference type="KEGG" id="dvi:6634966"/>
<sequence>MPSFIEVQPLAQPLTTLARRPPKSSPEVQSVKRKLFDCRPGNDIDAMLEAENKRTENYLNERYNISIKKLETDTTQIYIVKGIEMKKSITKVQKEPNFAAVAPKNGLKRIYRIRKGYSGASKVPKRKSNQISNKQTTTADSHNSEMGQ</sequence>